<dbReference type="PANTHER" id="PTHR30566">
    <property type="entry name" value="YNAI-RELATED MECHANOSENSITIVE ION CHANNEL"/>
    <property type="match status" value="1"/>
</dbReference>
<dbReference type="SUPFAM" id="SSF82689">
    <property type="entry name" value="Mechanosensitive channel protein MscS (YggB), C-terminal domain"/>
    <property type="match status" value="1"/>
</dbReference>
<dbReference type="PANTHER" id="PTHR30566:SF5">
    <property type="entry name" value="MECHANOSENSITIVE ION CHANNEL PROTEIN 1, MITOCHONDRIAL-RELATED"/>
    <property type="match status" value="1"/>
</dbReference>
<keyword evidence="4" id="KW-0812">Transmembrane</keyword>
<gene>
    <name evidence="7" type="ORF">ACFPDQ_06340</name>
</gene>
<feature type="transmembrane region" description="Helical" evidence="4">
    <location>
        <begin position="65"/>
        <end position="87"/>
    </location>
</feature>
<dbReference type="Proteomes" id="UP001595926">
    <property type="component" value="Unassembled WGS sequence"/>
</dbReference>
<evidence type="ECO:0000313" key="8">
    <source>
        <dbReference type="Proteomes" id="UP001595926"/>
    </source>
</evidence>
<protein>
    <submittedName>
        <fullName evidence="7">Mechanosensitive ion channel domain-containing protein</fullName>
    </submittedName>
</protein>
<reference evidence="8" key="1">
    <citation type="journal article" date="2019" name="Int. J. Syst. Evol. Microbiol.">
        <title>The Global Catalogue of Microorganisms (GCM) 10K type strain sequencing project: providing services to taxonomists for standard genome sequencing and annotation.</title>
        <authorList>
            <consortium name="The Broad Institute Genomics Platform"/>
            <consortium name="The Broad Institute Genome Sequencing Center for Infectious Disease"/>
            <person name="Wu L."/>
            <person name="Ma J."/>
        </authorList>
    </citation>
    <scope>NUCLEOTIDE SEQUENCE [LARGE SCALE GENOMIC DNA]</scope>
    <source>
        <strain evidence="8">CGMCC 1.13718</strain>
    </source>
</reference>
<comment type="subcellular location">
    <subcellularLocation>
        <location evidence="1">Cell membrane</location>
        <topology evidence="1">Multi-pass membrane protein</topology>
    </subcellularLocation>
</comment>
<dbReference type="EMBL" id="JBHSJH010000002">
    <property type="protein sequence ID" value="MFC4892665.1"/>
    <property type="molecule type" value="Genomic_DNA"/>
</dbReference>
<keyword evidence="3" id="KW-1003">Cell membrane</keyword>
<evidence type="ECO:0000259" key="6">
    <source>
        <dbReference type="Pfam" id="PF21082"/>
    </source>
</evidence>
<comment type="caution">
    <text evidence="7">The sequence shown here is derived from an EMBL/GenBank/DDBJ whole genome shotgun (WGS) entry which is preliminary data.</text>
</comment>
<dbReference type="Gene3D" id="3.30.70.100">
    <property type="match status" value="1"/>
</dbReference>
<evidence type="ECO:0000259" key="5">
    <source>
        <dbReference type="Pfam" id="PF00924"/>
    </source>
</evidence>
<keyword evidence="4" id="KW-1133">Transmembrane helix</keyword>
<feature type="transmembrane region" description="Helical" evidence="4">
    <location>
        <begin position="20"/>
        <end position="45"/>
    </location>
</feature>
<dbReference type="RefSeq" id="WP_119330028.1">
    <property type="nucleotide sequence ID" value="NZ_JBHSJH010000002.1"/>
</dbReference>
<feature type="transmembrane region" description="Helical" evidence="4">
    <location>
        <begin position="147"/>
        <end position="164"/>
    </location>
</feature>
<dbReference type="Gene3D" id="1.10.287.1260">
    <property type="match status" value="1"/>
</dbReference>
<dbReference type="SUPFAM" id="SSF50182">
    <property type="entry name" value="Sm-like ribonucleoproteins"/>
    <property type="match status" value="1"/>
</dbReference>
<feature type="domain" description="Mechanosensitive ion channel MscS" evidence="5">
    <location>
        <begin position="189"/>
        <end position="255"/>
    </location>
</feature>
<sequence length="382" mass="42700">MNILNNILLNMESSISIRSILFVLSIDFIICLLITISLIILGYILSFKVNNSIKLSFFRSIRWVLYILIWIYFIKASIDLISAVYLTDHKDQISIYTANTLKFLVYIAIIINIFKFLGKVKQIVIDKSKKNSGGYDDFRDINAIFKALELLAAIISIILILAALDVPLTALGAFSGVAFAGLTLSQSTLLTNFFGGLFVVFNRKYSEGDVIASDINSTIKFAGSIKKIGILTTQVDNYETAPMHIPNSVFLTTCITTTSRRTHRRIVQNITIPYENLDKVEIIKQDIKEMVKNHPDIDSNKTIAVSLLTGGTIIGNRTEGSFGANGINLQIYAMVKKVFYVDFLEVQDSILIKTAQILNGHDIEFAINPVTVNHKLINFPKN</sequence>
<organism evidence="7 8">
    <name type="scientific">Pseudofrancisella aestuarii</name>
    <dbReference type="NCBI Taxonomy" id="2670347"/>
    <lineage>
        <taxon>Bacteria</taxon>
        <taxon>Pseudomonadati</taxon>
        <taxon>Pseudomonadota</taxon>
        <taxon>Gammaproteobacteria</taxon>
        <taxon>Thiotrichales</taxon>
        <taxon>Francisellaceae</taxon>
        <taxon>Pseudofrancisella</taxon>
    </lineage>
</organism>
<name>A0ABV9TC02_9GAMM</name>
<dbReference type="InterPro" id="IPR011066">
    <property type="entry name" value="MscS_channel_C_sf"/>
</dbReference>
<dbReference type="InterPro" id="IPR049278">
    <property type="entry name" value="MS_channel_C"/>
</dbReference>
<keyword evidence="8" id="KW-1185">Reference proteome</keyword>
<evidence type="ECO:0000256" key="4">
    <source>
        <dbReference type="SAM" id="Phobius"/>
    </source>
</evidence>
<feature type="transmembrane region" description="Helical" evidence="4">
    <location>
        <begin position="93"/>
        <end position="114"/>
    </location>
</feature>
<evidence type="ECO:0000256" key="1">
    <source>
        <dbReference type="ARBA" id="ARBA00004651"/>
    </source>
</evidence>
<keyword evidence="4" id="KW-0472">Membrane</keyword>
<dbReference type="Pfam" id="PF00924">
    <property type="entry name" value="MS_channel_2nd"/>
    <property type="match status" value="1"/>
</dbReference>
<accession>A0ABV9TC02</accession>
<proteinExistence type="inferred from homology"/>
<dbReference type="Pfam" id="PF21082">
    <property type="entry name" value="MS_channel_3rd"/>
    <property type="match status" value="1"/>
</dbReference>
<dbReference type="InterPro" id="IPR010920">
    <property type="entry name" value="LSM_dom_sf"/>
</dbReference>
<evidence type="ECO:0000256" key="3">
    <source>
        <dbReference type="ARBA" id="ARBA00022475"/>
    </source>
</evidence>
<dbReference type="InterPro" id="IPR006685">
    <property type="entry name" value="MscS_channel_2nd"/>
</dbReference>
<feature type="domain" description="Mechanosensitive ion channel MscS C-terminal" evidence="6">
    <location>
        <begin position="269"/>
        <end position="365"/>
    </location>
</feature>
<comment type="similarity">
    <text evidence="2">Belongs to the MscS (TC 1.A.23) family.</text>
</comment>
<evidence type="ECO:0000313" key="7">
    <source>
        <dbReference type="EMBL" id="MFC4892665.1"/>
    </source>
</evidence>
<feature type="transmembrane region" description="Helical" evidence="4">
    <location>
        <begin position="176"/>
        <end position="201"/>
    </location>
</feature>
<evidence type="ECO:0000256" key="2">
    <source>
        <dbReference type="ARBA" id="ARBA00008017"/>
    </source>
</evidence>